<organism evidence="1">
    <name type="scientific">Amphimedon queenslandica</name>
    <name type="common">Sponge</name>
    <dbReference type="NCBI Taxonomy" id="400682"/>
    <lineage>
        <taxon>Eukaryota</taxon>
        <taxon>Metazoa</taxon>
        <taxon>Porifera</taxon>
        <taxon>Demospongiae</taxon>
        <taxon>Heteroscleromorpha</taxon>
        <taxon>Haplosclerida</taxon>
        <taxon>Niphatidae</taxon>
        <taxon>Amphimedon</taxon>
    </lineage>
</organism>
<protein>
    <recommendedName>
        <fullName evidence="2">Reverse transcriptase domain-containing protein</fullName>
    </recommendedName>
</protein>
<evidence type="ECO:0008006" key="2">
    <source>
        <dbReference type="Google" id="ProtNLM"/>
    </source>
</evidence>
<reference evidence="1" key="1">
    <citation type="submission" date="2017-05" db="UniProtKB">
        <authorList>
            <consortium name="EnsemblMetazoa"/>
        </authorList>
    </citation>
    <scope>IDENTIFICATION</scope>
</reference>
<name>A0A1X7SQL7_AMPQE</name>
<proteinExistence type="predicted"/>
<dbReference type="PANTHER" id="PTHR33332">
    <property type="entry name" value="REVERSE TRANSCRIPTASE DOMAIN-CONTAINING PROTEIN"/>
    <property type="match status" value="1"/>
</dbReference>
<dbReference type="AlphaFoldDB" id="A0A1X7SQL7"/>
<evidence type="ECO:0000313" key="1">
    <source>
        <dbReference type="EnsemblMetazoa" id="Aqu2.1.04332_001"/>
    </source>
</evidence>
<dbReference type="EnsemblMetazoa" id="Aqu2.1.04332_001">
    <property type="protein sequence ID" value="Aqu2.1.04332_001"/>
    <property type="gene ID" value="Aqu2.1.04332"/>
</dbReference>
<sequence>MCSSSNFSYYYLSITTCSLPFEWRTHLIEPIFKSADRSSGFNYRPVALLLVISKVLEKPQSVYAIDNCTIPSNQSVRDLGFYLSYDMSWKEHHSIIVSKAYKILGLLKRSFSCWSVSVKRKLYLSLVCSILTYEVQVWCPTSIFDFCVVERVQRRATKHILSDYTSDYKSHLISLNLLLLSMYFEYLDISFALHRLHDSSNPNYIGSFNILSYITFSQATSRTGYHRKLHH</sequence>
<dbReference type="PRINTS" id="PR01345">
    <property type="entry name" value="CERVTRCPTASE"/>
</dbReference>
<dbReference type="InParanoid" id="A0A1X7SQL7"/>
<accession>A0A1X7SQL7</accession>